<evidence type="ECO:0000313" key="6">
    <source>
        <dbReference type="Proteomes" id="UP000494165"/>
    </source>
</evidence>
<dbReference type="Pfam" id="PF03022">
    <property type="entry name" value="MRJP"/>
    <property type="match status" value="2"/>
</dbReference>
<evidence type="ECO:0000256" key="1">
    <source>
        <dbReference type="ARBA" id="ARBA00004613"/>
    </source>
</evidence>
<accession>A0A8S1DKM6</accession>
<evidence type="ECO:0000256" key="3">
    <source>
        <dbReference type="ARBA" id="ARBA00022525"/>
    </source>
</evidence>
<protein>
    <submittedName>
        <fullName evidence="5">Uncharacterized protein</fullName>
    </submittedName>
</protein>
<dbReference type="Gene3D" id="2.120.10.30">
    <property type="entry name" value="TolB, C-terminal domain"/>
    <property type="match status" value="1"/>
</dbReference>
<evidence type="ECO:0000313" key="5">
    <source>
        <dbReference type="EMBL" id="CAB3382864.1"/>
    </source>
</evidence>
<gene>
    <name evidence="5" type="ORF">CLODIP_2_CD07628</name>
</gene>
<comment type="subcellular location">
    <subcellularLocation>
        <location evidence="1">Secreted</location>
    </subcellularLocation>
</comment>
<comment type="similarity">
    <text evidence="2">Belongs to the major royal jelly protein family.</text>
</comment>
<evidence type="ECO:0000256" key="4">
    <source>
        <dbReference type="SAM" id="SignalP"/>
    </source>
</evidence>
<keyword evidence="3" id="KW-0964">Secreted</keyword>
<comment type="caution">
    <text evidence="5">The sequence shown here is derived from an EMBL/GenBank/DDBJ whole genome shotgun (WGS) entry which is preliminary data.</text>
</comment>
<dbReference type="InterPro" id="IPR011042">
    <property type="entry name" value="6-blade_b-propeller_TolB-like"/>
</dbReference>
<dbReference type="GO" id="GO:0005576">
    <property type="term" value="C:extracellular region"/>
    <property type="evidence" value="ECO:0007669"/>
    <property type="project" value="UniProtKB-SubCell"/>
</dbReference>
<organism evidence="5 6">
    <name type="scientific">Cloeon dipterum</name>
    <dbReference type="NCBI Taxonomy" id="197152"/>
    <lineage>
        <taxon>Eukaryota</taxon>
        <taxon>Metazoa</taxon>
        <taxon>Ecdysozoa</taxon>
        <taxon>Arthropoda</taxon>
        <taxon>Hexapoda</taxon>
        <taxon>Insecta</taxon>
        <taxon>Pterygota</taxon>
        <taxon>Palaeoptera</taxon>
        <taxon>Ephemeroptera</taxon>
        <taxon>Pisciforma</taxon>
        <taxon>Baetidae</taxon>
        <taxon>Cloeon</taxon>
    </lineage>
</organism>
<reference evidence="5 6" key="1">
    <citation type="submission" date="2020-04" db="EMBL/GenBank/DDBJ databases">
        <authorList>
            <person name="Alioto T."/>
            <person name="Alioto T."/>
            <person name="Gomez Garrido J."/>
        </authorList>
    </citation>
    <scope>NUCLEOTIDE SEQUENCE [LARGE SCALE GENOMIC DNA]</scope>
</reference>
<dbReference type="PANTHER" id="PTHR10009">
    <property type="entry name" value="PROTEIN YELLOW-RELATED"/>
    <property type="match status" value="1"/>
</dbReference>
<dbReference type="OrthoDB" id="9977471at2759"/>
<dbReference type="InterPro" id="IPR017996">
    <property type="entry name" value="MRJP/yellow-related"/>
</dbReference>
<dbReference type="EMBL" id="CADEPI010000286">
    <property type="protein sequence ID" value="CAB3382864.1"/>
    <property type="molecule type" value="Genomic_DNA"/>
</dbReference>
<evidence type="ECO:0000256" key="2">
    <source>
        <dbReference type="ARBA" id="ARBA00009127"/>
    </source>
</evidence>
<keyword evidence="4" id="KW-0732">Signal</keyword>
<proteinExistence type="inferred from homology"/>
<keyword evidence="6" id="KW-1185">Reference proteome</keyword>
<feature type="signal peptide" evidence="4">
    <location>
        <begin position="1"/>
        <end position="19"/>
    </location>
</feature>
<feature type="chain" id="PRO_5035856818" evidence="4">
    <location>
        <begin position="20"/>
        <end position="350"/>
    </location>
</feature>
<sequence>MITSFCALFFLGLSSLATAANFTQVFEWPNGMDYEWPSEASRTQALNDGAFKPENIQARFMAVYGTRIFLSLENYDGIPASLVTFMTSSASFASPPKLNPFPSRGMQGKGFCNKIEQTKGMDVDSVGRLWVLDDGSENCNAKLWTIDLSNNDHTKLIHRFSFRFYMHDLVLDETPNGTFAYILRWGERNIIVFRLEGNESWIVQTPGSGVYSIALSPKSKEEPRKLYLGKWDSDELYSISVTALRKETRIANPKLIGKWNARPYKMLIDNHGTMYAAFWEKNYINSWNTSQPFEEQRFYEDAGLNTYWPFNFAFDQNGTLWMTVFDKTRKPKYRLLKTAVDARSFKASPE</sequence>
<dbReference type="SUPFAM" id="SSF63829">
    <property type="entry name" value="Calcium-dependent phosphotriesterase"/>
    <property type="match status" value="1"/>
</dbReference>
<dbReference type="PANTHER" id="PTHR10009:SF18">
    <property type="entry name" value="PROTEIN YELLOW-LIKE PROTEIN"/>
    <property type="match status" value="1"/>
</dbReference>
<dbReference type="AlphaFoldDB" id="A0A8S1DKM6"/>
<name>A0A8S1DKM6_9INSE</name>
<dbReference type="Proteomes" id="UP000494165">
    <property type="component" value="Unassembled WGS sequence"/>
</dbReference>